<name>A0ACB6QHV3_9PLEO</name>
<gene>
    <name evidence="1" type="ORF">BDR25DRAFT_238016</name>
</gene>
<comment type="caution">
    <text evidence="1">The sequence shown here is derived from an EMBL/GenBank/DDBJ whole genome shotgun (WGS) entry which is preliminary data.</text>
</comment>
<dbReference type="EMBL" id="MU003526">
    <property type="protein sequence ID" value="KAF2466090.1"/>
    <property type="molecule type" value="Genomic_DNA"/>
</dbReference>
<dbReference type="Proteomes" id="UP000799755">
    <property type="component" value="Unassembled WGS sequence"/>
</dbReference>
<feature type="non-terminal residue" evidence="1">
    <location>
        <position position="1"/>
    </location>
</feature>
<sequence length="137" mass="14910">STLINSFPQQSSVTAVIVPGQPALTVSFTQLSNDIRKCQRKLAALGITHESAVSIVLLNSCKFIVSFLAASWQRGIAAPLNPNYKQSEVEFYIDDLLSSLALVPKGAFAANAPSVRATRKYRGSKSRTKPRMTEARK</sequence>
<organism evidence="1 2">
    <name type="scientific">Lindgomyces ingoldianus</name>
    <dbReference type="NCBI Taxonomy" id="673940"/>
    <lineage>
        <taxon>Eukaryota</taxon>
        <taxon>Fungi</taxon>
        <taxon>Dikarya</taxon>
        <taxon>Ascomycota</taxon>
        <taxon>Pezizomycotina</taxon>
        <taxon>Dothideomycetes</taxon>
        <taxon>Pleosporomycetidae</taxon>
        <taxon>Pleosporales</taxon>
        <taxon>Lindgomycetaceae</taxon>
        <taxon>Lindgomyces</taxon>
    </lineage>
</organism>
<proteinExistence type="predicted"/>
<accession>A0ACB6QHV3</accession>
<protein>
    <submittedName>
        <fullName evidence="1">Uncharacterized protein</fullName>
    </submittedName>
</protein>
<evidence type="ECO:0000313" key="1">
    <source>
        <dbReference type="EMBL" id="KAF2466090.1"/>
    </source>
</evidence>
<keyword evidence="2" id="KW-1185">Reference proteome</keyword>
<evidence type="ECO:0000313" key="2">
    <source>
        <dbReference type="Proteomes" id="UP000799755"/>
    </source>
</evidence>
<reference evidence="1" key="1">
    <citation type="journal article" date="2020" name="Stud. Mycol.">
        <title>101 Dothideomycetes genomes: a test case for predicting lifestyles and emergence of pathogens.</title>
        <authorList>
            <person name="Haridas S."/>
            <person name="Albert R."/>
            <person name="Binder M."/>
            <person name="Bloem J."/>
            <person name="Labutti K."/>
            <person name="Salamov A."/>
            <person name="Andreopoulos B."/>
            <person name="Baker S."/>
            <person name="Barry K."/>
            <person name="Bills G."/>
            <person name="Bluhm B."/>
            <person name="Cannon C."/>
            <person name="Castanera R."/>
            <person name="Culley D."/>
            <person name="Daum C."/>
            <person name="Ezra D."/>
            <person name="Gonzalez J."/>
            <person name="Henrissat B."/>
            <person name="Kuo A."/>
            <person name="Liang C."/>
            <person name="Lipzen A."/>
            <person name="Lutzoni F."/>
            <person name="Magnuson J."/>
            <person name="Mondo S."/>
            <person name="Nolan M."/>
            <person name="Ohm R."/>
            <person name="Pangilinan J."/>
            <person name="Park H.-J."/>
            <person name="Ramirez L."/>
            <person name="Alfaro M."/>
            <person name="Sun H."/>
            <person name="Tritt A."/>
            <person name="Yoshinaga Y."/>
            <person name="Zwiers L.-H."/>
            <person name="Turgeon B."/>
            <person name="Goodwin S."/>
            <person name="Spatafora J."/>
            <person name="Crous P."/>
            <person name="Grigoriev I."/>
        </authorList>
    </citation>
    <scope>NUCLEOTIDE SEQUENCE</scope>
    <source>
        <strain evidence="1">ATCC 200398</strain>
    </source>
</reference>